<sequence length="143" mass="16813">MGNPQIGIEIIDKSLTDNHYWRKLVTMFALVGMRFEIHCWNEETEEIKAASIYGEVKTSDWEFGTIIEGMLDEKFIEMIYHTIKPQDTEIHNKMTPFFSIFFENGFSSEHYGTEFHILSAPTEDLNFTALLEEIREYAIINKY</sequence>
<name>A0A6S6QZE8_9FIRM</name>
<organism evidence="1 2">
    <name type="scientific">Anaerocolumna cellulosilytica</name>
    <dbReference type="NCBI Taxonomy" id="433286"/>
    <lineage>
        <taxon>Bacteria</taxon>
        <taxon>Bacillati</taxon>
        <taxon>Bacillota</taxon>
        <taxon>Clostridia</taxon>
        <taxon>Lachnospirales</taxon>
        <taxon>Lachnospiraceae</taxon>
        <taxon>Anaerocolumna</taxon>
    </lineage>
</organism>
<keyword evidence="2" id="KW-1185">Reference proteome</keyword>
<gene>
    <name evidence="1" type="ORF">acsn021_20080</name>
</gene>
<dbReference type="EMBL" id="AP023367">
    <property type="protein sequence ID" value="BCJ94439.1"/>
    <property type="molecule type" value="Genomic_DNA"/>
</dbReference>
<evidence type="ECO:0000313" key="1">
    <source>
        <dbReference type="EMBL" id="BCJ94439.1"/>
    </source>
</evidence>
<dbReference type="KEGG" id="acel:acsn021_20080"/>
<dbReference type="Proteomes" id="UP000515561">
    <property type="component" value="Chromosome"/>
</dbReference>
<proteinExistence type="predicted"/>
<reference evidence="1 2" key="1">
    <citation type="journal article" date="2016" name="Int. J. Syst. Evol. Microbiol.">
        <title>Descriptions of Anaerotaenia torta gen. nov., sp. nov. and Anaerocolumna cellulosilytica gen. nov., sp. nov. isolated from a methanogenic reactor of cattle waste.</title>
        <authorList>
            <person name="Uek A."/>
            <person name="Ohtaki Y."/>
            <person name="Kaku N."/>
            <person name="Ueki K."/>
        </authorList>
    </citation>
    <scope>NUCLEOTIDE SEQUENCE [LARGE SCALE GENOMIC DNA]</scope>
    <source>
        <strain evidence="1 2">SN021</strain>
    </source>
</reference>
<dbReference type="RefSeq" id="WP_184093325.1">
    <property type="nucleotide sequence ID" value="NZ_AP023367.1"/>
</dbReference>
<dbReference type="AlphaFoldDB" id="A0A6S6QZE8"/>
<accession>A0A6S6QZE8</accession>
<protein>
    <submittedName>
        <fullName evidence="1">Uncharacterized protein</fullName>
    </submittedName>
</protein>
<evidence type="ECO:0000313" key="2">
    <source>
        <dbReference type="Proteomes" id="UP000515561"/>
    </source>
</evidence>